<dbReference type="RefSeq" id="WP_341414369.1">
    <property type="nucleotide sequence ID" value="NZ_JBBPCC010000002.1"/>
</dbReference>
<evidence type="ECO:0000313" key="2">
    <source>
        <dbReference type="Proteomes" id="UP001469365"/>
    </source>
</evidence>
<name>A0ABU9DER8_9BACL</name>
<dbReference type="Proteomes" id="UP001469365">
    <property type="component" value="Unassembled WGS sequence"/>
</dbReference>
<protein>
    <submittedName>
        <fullName evidence="1">DUF3973 domain-containing protein</fullName>
    </submittedName>
</protein>
<organism evidence="1 2">
    <name type="scientific">Paenibacillus filicis</name>
    <dbReference type="NCBI Taxonomy" id="669464"/>
    <lineage>
        <taxon>Bacteria</taxon>
        <taxon>Bacillati</taxon>
        <taxon>Bacillota</taxon>
        <taxon>Bacilli</taxon>
        <taxon>Bacillales</taxon>
        <taxon>Paenibacillaceae</taxon>
        <taxon>Paenibacillus</taxon>
    </lineage>
</organism>
<gene>
    <name evidence="1" type="ORF">WMW72_05250</name>
</gene>
<sequence length="59" mass="6578">MYFCLCCQQLHQTGYSSAEIIYSSGFRYTEEILYKAGMCFPLAELSPAEGRNGQELAAS</sequence>
<evidence type="ECO:0000313" key="1">
    <source>
        <dbReference type="EMBL" id="MEK8127316.1"/>
    </source>
</evidence>
<proteinExistence type="predicted"/>
<comment type="caution">
    <text evidence="1">The sequence shown here is derived from an EMBL/GenBank/DDBJ whole genome shotgun (WGS) entry which is preliminary data.</text>
</comment>
<keyword evidence="2" id="KW-1185">Reference proteome</keyword>
<accession>A0ABU9DER8</accession>
<reference evidence="1 2" key="1">
    <citation type="submission" date="2024-04" db="EMBL/GenBank/DDBJ databases">
        <title>draft genome sequnece of Paenibacillus filicis.</title>
        <authorList>
            <person name="Kim D.-U."/>
        </authorList>
    </citation>
    <scope>NUCLEOTIDE SEQUENCE [LARGE SCALE GENOMIC DNA]</scope>
    <source>
        <strain evidence="1 2">KACC14197</strain>
    </source>
</reference>
<dbReference type="EMBL" id="JBBPCC010000002">
    <property type="protein sequence ID" value="MEK8127316.1"/>
    <property type="molecule type" value="Genomic_DNA"/>
</dbReference>